<dbReference type="EMBL" id="WIXP02000016">
    <property type="protein sequence ID" value="KAF6198559.1"/>
    <property type="molecule type" value="Genomic_DNA"/>
</dbReference>
<evidence type="ECO:0000313" key="2">
    <source>
        <dbReference type="Proteomes" id="UP000466442"/>
    </source>
</evidence>
<name>A0A6A4IU31_APOLU</name>
<protein>
    <submittedName>
        <fullName evidence="1">Uncharacterized protein</fullName>
    </submittedName>
</protein>
<dbReference type="AlphaFoldDB" id="A0A6A4IU31"/>
<accession>A0A6A4IU31</accession>
<proteinExistence type="predicted"/>
<comment type="caution">
    <text evidence="1">The sequence shown here is derived from an EMBL/GenBank/DDBJ whole genome shotgun (WGS) entry which is preliminary data.</text>
</comment>
<keyword evidence="2" id="KW-1185">Reference proteome</keyword>
<gene>
    <name evidence="1" type="ORF">GE061_008307</name>
</gene>
<organism evidence="1 2">
    <name type="scientific">Apolygus lucorum</name>
    <name type="common">Small green plant bug</name>
    <name type="synonym">Lygocoris lucorum</name>
    <dbReference type="NCBI Taxonomy" id="248454"/>
    <lineage>
        <taxon>Eukaryota</taxon>
        <taxon>Metazoa</taxon>
        <taxon>Ecdysozoa</taxon>
        <taxon>Arthropoda</taxon>
        <taxon>Hexapoda</taxon>
        <taxon>Insecta</taxon>
        <taxon>Pterygota</taxon>
        <taxon>Neoptera</taxon>
        <taxon>Paraneoptera</taxon>
        <taxon>Hemiptera</taxon>
        <taxon>Heteroptera</taxon>
        <taxon>Panheteroptera</taxon>
        <taxon>Cimicomorpha</taxon>
        <taxon>Miridae</taxon>
        <taxon>Mirini</taxon>
        <taxon>Apolygus</taxon>
    </lineage>
</organism>
<evidence type="ECO:0000313" key="1">
    <source>
        <dbReference type="EMBL" id="KAF6198559.1"/>
    </source>
</evidence>
<sequence length="76" mass="8038">MKRPLAVLLPPPSPPAPQLLHPLAVTRDLIYGSPDSKFEVPETGAVCPPLAPQVVHASSSRDIFSPIETSSSLLEA</sequence>
<dbReference type="Proteomes" id="UP000466442">
    <property type="component" value="Linkage Group LG16"/>
</dbReference>
<reference evidence="1" key="1">
    <citation type="journal article" date="2021" name="Mol. Ecol. Resour.">
        <title>Apolygus lucorum genome provides insights into omnivorousness and mesophyll feeding.</title>
        <authorList>
            <person name="Liu Y."/>
            <person name="Liu H."/>
            <person name="Wang H."/>
            <person name="Huang T."/>
            <person name="Liu B."/>
            <person name="Yang B."/>
            <person name="Yin L."/>
            <person name="Li B."/>
            <person name="Zhang Y."/>
            <person name="Zhang S."/>
            <person name="Jiang F."/>
            <person name="Zhang X."/>
            <person name="Ren Y."/>
            <person name="Wang B."/>
            <person name="Wang S."/>
            <person name="Lu Y."/>
            <person name="Wu K."/>
            <person name="Fan W."/>
            <person name="Wang G."/>
        </authorList>
    </citation>
    <scope>NUCLEOTIDE SEQUENCE</scope>
    <source>
        <strain evidence="1">12Hb</strain>
    </source>
</reference>